<organism evidence="1 2">
    <name type="scientific">Polaribacter filamentus</name>
    <dbReference type="NCBI Taxonomy" id="53483"/>
    <lineage>
        <taxon>Bacteria</taxon>
        <taxon>Pseudomonadati</taxon>
        <taxon>Bacteroidota</taxon>
        <taxon>Flavobacteriia</taxon>
        <taxon>Flavobacteriales</taxon>
        <taxon>Flavobacteriaceae</taxon>
    </lineage>
</organism>
<keyword evidence="2" id="KW-1185">Reference proteome</keyword>
<dbReference type="EMBL" id="MQUA01000013">
    <property type="protein sequence ID" value="PQB07298.1"/>
    <property type="molecule type" value="Genomic_DNA"/>
</dbReference>
<reference evidence="1 2" key="1">
    <citation type="submission" date="2016-11" db="EMBL/GenBank/DDBJ databases">
        <title>Trade-off between light-utilization and light-protection in marine flavobacteria.</title>
        <authorList>
            <person name="Kumagai Y."/>
        </authorList>
    </citation>
    <scope>NUCLEOTIDE SEQUENCE [LARGE SCALE GENOMIC DNA]</scope>
    <source>
        <strain evidence="1 2">ATCC 700397</strain>
    </source>
</reference>
<sequence>MSLFQSRNGQTGGTISIKKKDENLITGIVNINGDENGFNGNLIPSVVKYQTVPKENGENMARYDSYSCGWSLYGKIKNEGKIIIIGKAVPMNCSESNIMEFTLEKK</sequence>
<name>A0A2S7KXU9_9FLAO</name>
<protein>
    <submittedName>
        <fullName evidence="1">Uncharacterized protein</fullName>
    </submittedName>
</protein>
<comment type="caution">
    <text evidence="1">The sequence shown here is derived from an EMBL/GenBank/DDBJ whole genome shotgun (WGS) entry which is preliminary data.</text>
</comment>
<evidence type="ECO:0000313" key="1">
    <source>
        <dbReference type="EMBL" id="PQB07298.1"/>
    </source>
</evidence>
<dbReference type="Proteomes" id="UP000239522">
    <property type="component" value="Unassembled WGS sequence"/>
</dbReference>
<evidence type="ECO:0000313" key="2">
    <source>
        <dbReference type="Proteomes" id="UP000239522"/>
    </source>
</evidence>
<gene>
    <name evidence="1" type="ORF">BST83_09125</name>
</gene>
<dbReference type="RefSeq" id="WP_104809521.1">
    <property type="nucleotide sequence ID" value="NZ_MQUA01000013.1"/>
</dbReference>
<dbReference type="AlphaFoldDB" id="A0A2S7KXU9"/>
<proteinExistence type="predicted"/>
<accession>A0A2S7KXU9</accession>
<dbReference type="OrthoDB" id="9873866at2"/>